<dbReference type="AlphaFoldDB" id="A0A2Y8ZU59"/>
<dbReference type="EMBL" id="UESZ01000001">
    <property type="protein sequence ID" value="SSA35046.1"/>
    <property type="molecule type" value="Genomic_DNA"/>
</dbReference>
<dbReference type="OrthoDB" id="4772408at2"/>
<dbReference type="Proteomes" id="UP000250028">
    <property type="component" value="Unassembled WGS sequence"/>
</dbReference>
<accession>A0A2Y8ZU59</accession>
<keyword evidence="3" id="KW-1185">Reference proteome</keyword>
<dbReference type="InterPro" id="IPR054343">
    <property type="entry name" value="TY-Chap_M"/>
</dbReference>
<evidence type="ECO:0000313" key="3">
    <source>
        <dbReference type="Proteomes" id="UP000250028"/>
    </source>
</evidence>
<feature type="domain" description="TY-Chap central" evidence="1">
    <location>
        <begin position="44"/>
        <end position="168"/>
    </location>
</feature>
<organism evidence="2 3">
    <name type="scientific">Branchiibius hedensis</name>
    <dbReference type="NCBI Taxonomy" id="672460"/>
    <lineage>
        <taxon>Bacteria</taxon>
        <taxon>Bacillati</taxon>
        <taxon>Actinomycetota</taxon>
        <taxon>Actinomycetes</taxon>
        <taxon>Micrococcales</taxon>
        <taxon>Dermacoccaceae</taxon>
        <taxon>Branchiibius</taxon>
    </lineage>
</organism>
<protein>
    <recommendedName>
        <fullName evidence="1">TY-Chap central domain-containing protein</fullName>
    </recommendedName>
</protein>
<name>A0A2Y8ZU59_9MICO</name>
<proteinExistence type="predicted"/>
<reference evidence="3" key="1">
    <citation type="submission" date="2016-10" db="EMBL/GenBank/DDBJ databases">
        <authorList>
            <person name="Varghese N."/>
            <person name="Submissions S."/>
        </authorList>
    </citation>
    <scope>NUCLEOTIDE SEQUENCE [LARGE SCALE GENOMIC DNA]</scope>
    <source>
        <strain evidence="3">DSM 22951</strain>
    </source>
</reference>
<sequence>MGDNEFTWADAQRELALEVDVPIEDEEITGPPNMIFALPDGLEMLTELVGDYLYTRYDGLVTRDDDGDFAIEHRGQPVWVRVGAEPLRVELFTRLVGDIVDPQVAAMRVAIDNRGFAANKFALIGDGVWQCATFPARVFAMEVFGEFLDSFTEAFDIESAQLVRHGVGRMGA</sequence>
<dbReference type="RefSeq" id="WP_109686056.1">
    <property type="nucleotide sequence ID" value="NZ_QGDN01000001.1"/>
</dbReference>
<dbReference type="Pfam" id="PF22551">
    <property type="entry name" value="TY-Chap1"/>
    <property type="match status" value="1"/>
</dbReference>
<gene>
    <name evidence="2" type="ORF">SAMN04489750_2381</name>
</gene>
<evidence type="ECO:0000313" key="2">
    <source>
        <dbReference type="EMBL" id="SSA35046.1"/>
    </source>
</evidence>
<evidence type="ECO:0000259" key="1">
    <source>
        <dbReference type="Pfam" id="PF22551"/>
    </source>
</evidence>